<organism evidence="2">
    <name type="scientific">marine sediment metagenome</name>
    <dbReference type="NCBI Taxonomy" id="412755"/>
    <lineage>
        <taxon>unclassified sequences</taxon>
        <taxon>metagenomes</taxon>
        <taxon>ecological metagenomes</taxon>
    </lineage>
</organism>
<evidence type="ECO:0000256" key="1">
    <source>
        <dbReference type="SAM" id="MobiDB-lite"/>
    </source>
</evidence>
<evidence type="ECO:0000313" key="2">
    <source>
        <dbReference type="EMBL" id="GAG16130.1"/>
    </source>
</evidence>
<gene>
    <name evidence="2" type="ORF">S01H1_57994</name>
</gene>
<sequence length="87" mass="9707">MEDSHSETNSSGPAAIPDDPHKEIKGNLAEFLLSLIQAFLRTGYYTPDHLEAKKAKSGLYEHFQNLFTKKGELTFLVADDPGEEKNI</sequence>
<proteinExistence type="predicted"/>
<protein>
    <submittedName>
        <fullName evidence="2">Uncharacterized protein</fullName>
    </submittedName>
</protein>
<feature type="region of interest" description="Disordered" evidence="1">
    <location>
        <begin position="1"/>
        <end position="22"/>
    </location>
</feature>
<dbReference type="AlphaFoldDB" id="X0VCR4"/>
<feature type="non-terminal residue" evidence="2">
    <location>
        <position position="87"/>
    </location>
</feature>
<accession>X0VCR4</accession>
<reference evidence="2" key="1">
    <citation type="journal article" date="2014" name="Front. Microbiol.">
        <title>High frequency of phylogenetically diverse reductive dehalogenase-homologous genes in deep subseafloor sedimentary metagenomes.</title>
        <authorList>
            <person name="Kawai M."/>
            <person name="Futagami T."/>
            <person name="Toyoda A."/>
            <person name="Takaki Y."/>
            <person name="Nishi S."/>
            <person name="Hori S."/>
            <person name="Arai W."/>
            <person name="Tsubouchi T."/>
            <person name="Morono Y."/>
            <person name="Uchiyama I."/>
            <person name="Ito T."/>
            <person name="Fujiyama A."/>
            <person name="Inagaki F."/>
            <person name="Takami H."/>
        </authorList>
    </citation>
    <scope>NUCLEOTIDE SEQUENCE</scope>
    <source>
        <strain evidence="2">Expedition CK06-06</strain>
    </source>
</reference>
<comment type="caution">
    <text evidence="2">The sequence shown here is derived from an EMBL/GenBank/DDBJ whole genome shotgun (WGS) entry which is preliminary data.</text>
</comment>
<dbReference type="EMBL" id="BARS01037855">
    <property type="protein sequence ID" value="GAG16130.1"/>
    <property type="molecule type" value="Genomic_DNA"/>
</dbReference>
<name>X0VCR4_9ZZZZ</name>